<keyword evidence="5" id="KW-1185">Reference proteome</keyword>
<feature type="transmembrane region" description="Helical" evidence="1">
    <location>
        <begin position="298"/>
        <end position="316"/>
    </location>
</feature>
<dbReference type="Proteomes" id="UP000202440">
    <property type="component" value="Chromosome"/>
</dbReference>
<dbReference type="PROSITE" id="PS50887">
    <property type="entry name" value="GGDEF"/>
    <property type="match status" value="1"/>
</dbReference>
<dbReference type="KEGG" id="bsan:CHH28_05370"/>
<dbReference type="Gene3D" id="3.30.450.20">
    <property type="entry name" value="PAS domain"/>
    <property type="match status" value="1"/>
</dbReference>
<dbReference type="AlphaFoldDB" id="A0A222FHB0"/>
<dbReference type="Gene3D" id="3.30.70.270">
    <property type="match status" value="1"/>
</dbReference>
<gene>
    <name evidence="4" type="ORF">CHH28_05370</name>
</gene>
<dbReference type="EMBL" id="CP022530">
    <property type="protein sequence ID" value="ASP38149.1"/>
    <property type="molecule type" value="Genomic_DNA"/>
</dbReference>
<dbReference type="PANTHER" id="PTHR44757">
    <property type="entry name" value="DIGUANYLATE CYCLASE DGCP"/>
    <property type="match status" value="1"/>
</dbReference>
<dbReference type="PANTHER" id="PTHR44757:SF2">
    <property type="entry name" value="BIOFILM ARCHITECTURE MAINTENANCE PROTEIN MBAA"/>
    <property type="match status" value="1"/>
</dbReference>
<keyword evidence="1" id="KW-1133">Transmembrane helix</keyword>
<evidence type="ECO:0000256" key="1">
    <source>
        <dbReference type="SAM" id="Phobius"/>
    </source>
</evidence>
<dbReference type="PROSITE" id="PS50883">
    <property type="entry name" value="EAL"/>
    <property type="match status" value="1"/>
</dbReference>
<proteinExistence type="predicted"/>
<dbReference type="OrthoDB" id="9804951at2"/>
<dbReference type="NCBIfam" id="TIGR00254">
    <property type="entry name" value="GGDEF"/>
    <property type="match status" value="1"/>
</dbReference>
<reference evidence="4 5" key="1">
    <citation type="submission" date="2017-07" db="EMBL/GenBank/DDBJ databases">
        <title>Annotated genome sequence of Bacterioplanes sanyensis isolated from Red Sea.</title>
        <authorList>
            <person name="Rehman Z.U."/>
        </authorList>
    </citation>
    <scope>NUCLEOTIDE SEQUENCE [LARGE SCALE GENOMIC DNA]</scope>
    <source>
        <strain evidence="4 5">NV9</strain>
    </source>
</reference>
<dbReference type="CDD" id="cd01948">
    <property type="entry name" value="EAL"/>
    <property type="match status" value="1"/>
</dbReference>
<feature type="transmembrane region" description="Helical" evidence="1">
    <location>
        <begin position="12"/>
        <end position="31"/>
    </location>
</feature>
<accession>A0A222FHB0</accession>
<dbReference type="InterPro" id="IPR029787">
    <property type="entry name" value="Nucleotide_cyclase"/>
</dbReference>
<dbReference type="InterPro" id="IPR043128">
    <property type="entry name" value="Rev_trsase/Diguanyl_cyclase"/>
</dbReference>
<dbReference type="InterPro" id="IPR000160">
    <property type="entry name" value="GGDEF_dom"/>
</dbReference>
<feature type="domain" description="EAL" evidence="2">
    <location>
        <begin position="500"/>
        <end position="753"/>
    </location>
</feature>
<dbReference type="InterPro" id="IPR052155">
    <property type="entry name" value="Biofilm_reg_signaling"/>
</dbReference>
<organism evidence="4 5">
    <name type="scientific">Bacterioplanes sanyensis</name>
    <dbReference type="NCBI Taxonomy" id="1249553"/>
    <lineage>
        <taxon>Bacteria</taxon>
        <taxon>Pseudomonadati</taxon>
        <taxon>Pseudomonadota</taxon>
        <taxon>Gammaproteobacteria</taxon>
        <taxon>Oceanospirillales</taxon>
        <taxon>Oceanospirillaceae</taxon>
        <taxon>Bacterioplanes</taxon>
    </lineage>
</organism>
<dbReference type="SUPFAM" id="SSF141868">
    <property type="entry name" value="EAL domain-like"/>
    <property type="match status" value="1"/>
</dbReference>
<keyword evidence="1" id="KW-0472">Membrane</keyword>
<name>A0A222FHB0_9GAMM</name>
<sequence length="757" mass="85842">MALMRRNIWTLFMLIVIGGLGILAAIISYSWHQQLRDHLRAYSDRAELIGETARSVLAAEEMLLDVLGNELINAPDAMAGLKPVPLLDRLLQVNPVLVGFGLVGPDGEFMQVSSNVLSDNLHNLLQHSETRDSFLRALHSRHMVLGRTYFMPSLQRWIIPLRKALRDDQGNVIAVMTSGINLSEASELFQKQIRPHDTVRLVRSQDNYLQYTAGIDASEDQYAQPVATQAVRAVERSLQEISSADLATIRYGDKAWGYRVERHDQHWLGAAMFLPNYGLWVLTETPERLLRQDFMGRVAIYGALYAVVVLVLFALFRSISSAEDQQRKQLFYMVNHDGLTNLPNRNYLLEHVHGWMDEGRSFYVMFIDMDNFKGVNDSFGHDCGDQVLIELTHRLQRHVEDGEVLARLGGDEFILLMETHEQDKARTRALEIIKSVSKDYAVYGFNFQLGASIGAARYPQHGNSMNDLLRAADIAMHEAKKERNAVHFYHDEMESGYLRKIRIEQRLRSALSGGHLFMVYQPQVSHDGRMLGVEALIRWKDDELGFVPPDEFIGVAETTGLMPAIGEFVVNTAMREMTLLQQHLRQQFDIAINISVKQFLQAGFVAGIREHINHYRIEPKYLTLEITESVFIEDLQMVLPALNELHDMGVRISLDDFGTGFSSLSVLRLLPIDELKIDKSFIDDIRTDQTAHKMAQSVIAIGKNYNMSVLAEGVETAEQKALLIEDGCDRFQGYHFAKPMPAAELAVFIRESPAIYL</sequence>
<dbReference type="SMART" id="SM00052">
    <property type="entry name" value="EAL"/>
    <property type="match status" value="1"/>
</dbReference>
<dbReference type="SMART" id="SM00267">
    <property type="entry name" value="GGDEF"/>
    <property type="match status" value="1"/>
</dbReference>
<dbReference type="InterPro" id="IPR035919">
    <property type="entry name" value="EAL_sf"/>
</dbReference>
<dbReference type="InterPro" id="IPR001633">
    <property type="entry name" value="EAL_dom"/>
</dbReference>
<keyword evidence="1" id="KW-0812">Transmembrane</keyword>
<protein>
    <submittedName>
        <fullName evidence="4">GGDEF-domain containing protein</fullName>
    </submittedName>
</protein>
<evidence type="ECO:0000313" key="4">
    <source>
        <dbReference type="EMBL" id="ASP38149.1"/>
    </source>
</evidence>
<evidence type="ECO:0000259" key="2">
    <source>
        <dbReference type="PROSITE" id="PS50883"/>
    </source>
</evidence>
<dbReference type="Gene3D" id="3.20.20.450">
    <property type="entry name" value="EAL domain"/>
    <property type="match status" value="1"/>
</dbReference>
<evidence type="ECO:0000259" key="3">
    <source>
        <dbReference type="PROSITE" id="PS50887"/>
    </source>
</evidence>
<evidence type="ECO:0000313" key="5">
    <source>
        <dbReference type="Proteomes" id="UP000202440"/>
    </source>
</evidence>
<dbReference type="Pfam" id="PF00990">
    <property type="entry name" value="GGDEF"/>
    <property type="match status" value="1"/>
</dbReference>
<dbReference type="Pfam" id="PF00563">
    <property type="entry name" value="EAL"/>
    <property type="match status" value="1"/>
</dbReference>
<dbReference type="CDD" id="cd01949">
    <property type="entry name" value="GGDEF"/>
    <property type="match status" value="1"/>
</dbReference>
<feature type="domain" description="GGDEF" evidence="3">
    <location>
        <begin position="360"/>
        <end position="491"/>
    </location>
</feature>
<dbReference type="SUPFAM" id="SSF55073">
    <property type="entry name" value="Nucleotide cyclase"/>
    <property type="match status" value="1"/>
</dbReference>